<reference evidence="6 7" key="2">
    <citation type="submission" date="2019-09" db="EMBL/GenBank/DDBJ databases">
        <authorList>
            <person name="Jin C."/>
        </authorList>
    </citation>
    <scope>NUCLEOTIDE SEQUENCE [LARGE SCALE GENOMIC DNA]</scope>
    <source>
        <strain evidence="6 7">BN140002</strain>
    </source>
</reference>
<evidence type="ECO:0000256" key="1">
    <source>
        <dbReference type="ARBA" id="ARBA00001946"/>
    </source>
</evidence>
<name>A0A5B2VEU7_9HYPH</name>
<gene>
    <name evidence="6" type="ORF">F0L46_08145</name>
</gene>
<evidence type="ECO:0000313" key="6">
    <source>
        <dbReference type="EMBL" id="KAA2237641.1"/>
    </source>
</evidence>
<dbReference type="PANTHER" id="PTHR46193:SF18">
    <property type="entry name" value="HEXITOL PHOSPHATASE B"/>
    <property type="match status" value="1"/>
</dbReference>
<proteinExistence type="inferred from homology"/>
<organism evidence="6 7">
    <name type="scientific">Salinarimonas soli</name>
    <dbReference type="NCBI Taxonomy" id="1638099"/>
    <lineage>
        <taxon>Bacteria</taxon>
        <taxon>Pseudomonadati</taxon>
        <taxon>Pseudomonadota</taxon>
        <taxon>Alphaproteobacteria</taxon>
        <taxon>Hyphomicrobiales</taxon>
        <taxon>Salinarimonadaceae</taxon>
        <taxon>Salinarimonas</taxon>
    </lineage>
</organism>
<comment type="similarity">
    <text evidence="2">Belongs to the HAD-like hydrolase superfamily. CbbY/CbbZ/Gph/YieH family.</text>
</comment>
<dbReference type="Pfam" id="PF00702">
    <property type="entry name" value="Hydrolase"/>
    <property type="match status" value="1"/>
</dbReference>
<dbReference type="SUPFAM" id="SSF56784">
    <property type="entry name" value="HAD-like"/>
    <property type="match status" value="1"/>
</dbReference>
<dbReference type="AlphaFoldDB" id="A0A5B2VEU7"/>
<dbReference type="RefSeq" id="WP_149816575.1">
    <property type="nucleotide sequence ID" value="NZ_VUOA01000018.1"/>
</dbReference>
<dbReference type="InterPro" id="IPR006439">
    <property type="entry name" value="HAD-SF_hydro_IA"/>
</dbReference>
<keyword evidence="3" id="KW-0479">Metal-binding</keyword>
<evidence type="ECO:0000256" key="4">
    <source>
        <dbReference type="ARBA" id="ARBA00022842"/>
    </source>
</evidence>
<evidence type="ECO:0000256" key="5">
    <source>
        <dbReference type="ARBA" id="ARBA00023277"/>
    </source>
</evidence>
<dbReference type="InterPro" id="IPR051600">
    <property type="entry name" value="Beta-PGM-like"/>
</dbReference>
<dbReference type="EMBL" id="VUOA01000018">
    <property type="protein sequence ID" value="KAA2237641.1"/>
    <property type="molecule type" value="Genomic_DNA"/>
</dbReference>
<dbReference type="PANTHER" id="PTHR46193">
    <property type="entry name" value="6-PHOSPHOGLUCONATE PHOSPHATASE"/>
    <property type="match status" value="1"/>
</dbReference>
<sequence>MIDGSFSPRALFFDLDGTLCDSDPVHERSWAEVLAPYGIDMTHERYRTTVSGRLNGEIGAMLFPDRTAAEHARIADEKEALFREMAPALKRIAGLTEFLDAASARRLPTALVTNAPRQNVDHMLRALHLSERFDIEVLAEDVGRGKPDPLPYASAAERLGVSPGDGLAFEDSGTGIRSAKTAGLMVVALATGHGEAELTAAGADLVIRDFTDERLTRLLGPQG</sequence>
<comment type="caution">
    <text evidence="6">The sequence shown here is derived from an EMBL/GenBank/DDBJ whole genome shotgun (WGS) entry which is preliminary data.</text>
</comment>
<evidence type="ECO:0000313" key="7">
    <source>
        <dbReference type="Proteomes" id="UP000323142"/>
    </source>
</evidence>
<evidence type="ECO:0000256" key="3">
    <source>
        <dbReference type="ARBA" id="ARBA00022723"/>
    </source>
</evidence>
<dbReference type="InterPro" id="IPR023214">
    <property type="entry name" value="HAD_sf"/>
</dbReference>
<accession>A0A5B2VEU7</accession>
<dbReference type="SFLD" id="SFLDG01135">
    <property type="entry name" value="C1.5.6:_HAD__Beta-PGM__Phospha"/>
    <property type="match status" value="1"/>
</dbReference>
<protein>
    <submittedName>
        <fullName evidence="6">HAD family phosphatase</fullName>
    </submittedName>
</protein>
<evidence type="ECO:0000256" key="2">
    <source>
        <dbReference type="ARBA" id="ARBA00006171"/>
    </source>
</evidence>
<dbReference type="Gene3D" id="1.10.150.240">
    <property type="entry name" value="Putative phosphatase, domain 2"/>
    <property type="match status" value="1"/>
</dbReference>
<dbReference type="GO" id="GO:0046872">
    <property type="term" value="F:metal ion binding"/>
    <property type="evidence" value="ECO:0007669"/>
    <property type="project" value="UniProtKB-KW"/>
</dbReference>
<dbReference type="Gene3D" id="3.40.50.1000">
    <property type="entry name" value="HAD superfamily/HAD-like"/>
    <property type="match status" value="1"/>
</dbReference>
<dbReference type="GO" id="GO:0003824">
    <property type="term" value="F:catalytic activity"/>
    <property type="evidence" value="ECO:0007669"/>
    <property type="project" value="UniProtKB-ARBA"/>
</dbReference>
<dbReference type="SFLD" id="SFLDG01129">
    <property type="entry name" value="C1.5:_HAD__Beta-PGM__Phosphata"/>
    <property type="match status" value="1"/>
</dbReference>
<dbReference type="OrthoDB" id="9793014at2"/>
<dbReference type="Proteomes" id="UP000323142">
    <property type="component" value="Unassembled WGS sequence"/>
</dbReference>
<keyword evidence="7" id="KW-1185">Reference proteome</keyword>
<keyword evidence="4" id="KW-0460">Magnesium</keyword>
<reference evidence="6 7" key="1">
    <citation type="submission" date="2019-09" db="EMBL/GenBank/DDBJ databases">
        <title>Salinarimonas rosea gen. nov., sp. nov., a new member of the a-2 subgroup of the Proteobacteria.</title>
        <authorList>
            <person name="Liu J."/>
        </authorList>
    </citation>
    <scope>NUCLEOTIDE SEQUENCE [LARGE SCALE GENOMIC DNA]</scope>
    <source>
        <strain evidence="6 7">BN140002</strain>
    </source>
</reference>
<dbReference type="InterPro" id="IPR036412">
    <property type="entry name" value="HAD-like_sf"/>
</dbReference>
<keyword evidence="5" id="KW-0119">Carbohydrate metabolism</keyword>
<dbReference type="InterPro" id="IPR023198">
    <property type="entry name" value="PGP-like_dom2"/>
</dbReference>
<dbReference type="SFLD" id="SFLDS00003">
    <property type="entry name" value="Haloacid_Dehalogenase"/>
    <property type="match status" value="1"/>
</dbReference>
<dbReference type="NCBIfam" id="TIGR01509">
    <property type="entry name" value="HAD-SF-IA-v3"/>
    <property type="match status" value="1"/>
</dbReference>
<comment type="cofactor">
    <cofactor evidence="1">
        <name>Mg(2+)</name>
        <dbReference type="ChEBI" id="CHEBI:18420"/>
    </cofactor>
</comment>
<dbReference type="PRINTS" id="PR00413">
    <property type="entry name" value="HADHALOGNASE"/>
</dbReference>